<feature type="compositionally biased region" description="Basic and acidic residues" evidence="1">
    <location>
        <begin position="11"/>
        <end position="30"/>
    </location>
</feature>
<proteinExistence type="predicted"/>
<feature type="compositionally biased region" description="Polar residues" evidence="1">
    <location>
        <begin position="1"/>
        <end position="10"/>
    </location>
</feature>
<protein>
    <submittedName>
        <fullName evidence="2">Uncharacterized protein</fullName>
    </submittedName>
</protein>
<evidence type="ECO:0000313" key="3">
    <source>
        <dbReference type="Proteomes" id="UP000634136"/>
    </source>
</evidence>
<feature type="region of interest" description="Disordered" evidence="1">
    <location>
        <begin position="1"/>
        <end position="30"/>
    </location>
</feature>
<comment type="caution">
    <text evidence="2">The sequence shown here is derived from an EMBL/GenBank/DDBJ whole genome shotgun (WGS) entry which is preliminary data.</text>
</comment>
<dbReference type="EMBL" id="JAAIUW010000008">
    <property type="protein sequence ID" value="KAF7817867.1"/>
    <property type="molecule type" value="Genomic_DNA"/>
</dbReference>
<reference evidence="2" key="1">
    <citation type="submission" date="2020-09" db="EMBL/GenBank/DDBJ databases">
        <title>Genome-Enabled Discovery of Anthraquinone Biosynthesis in Senna tora.</title>
        <authorList>
            <person name="Kang S.-H."/>
            <person name="Pandey R.P."/>
            <person name="Lee C.-M."/>
            <person name="Sim J.-S."/>
            <person name="Jeong J.-T."/>
            <person name="Choi B.-S."/>
            <person name="Jung M."/>
            <person name="Ginzburg D."/>
            <person name="Zhao K."/>
            <person name="Won S.Y."/>
            <person name="Oh T.-J."/>
            <person name="Yu Y."/>
            <person name="Kim N.-H."/>
            <person name="Lee O.R."/>
            <person name="Lee T.-H."/>
            <person name="Bashyal P."/>
            <person name="Kim T.-S."/>
            <person name="Lee W.-H."/>
            <person name="Kawkins C."/>
            <person name="Kim C.-K."/>
            <person name="Kim J.S."/>
            <person name="Ahn B.O."/>
            <person name="Rhee S.Y."/>
            <person name="Sohng J.K."/>
        </authorList>
    </citation>
    <scope>NUCLEOTIDE SEQUENCE</scope>
    <source>
        <tissue evidence="2">Leaf</tissue>
    </source>
</reference>
<name>A0A834WCT8_9FABA</name>
<evidence type="ECO:0000256" key="1">
    <source>
        <dbReference type="SAM" id="MobiDB-lite"/>
    </source>
</evidence>
<dbReference type="AlphaFoldDB" id="A0A834WCT8"/>
<evidence type="ECO:0000313" key="2">
    <source>
        <dbReference type="EMBL" id="KAF7817867.1"/>
    </source>
</evidence>
<sequence>MASLPQSTPKCRSERRQAKSRKEEQSRIRW</sequence>
<organism evidence="2 3">
    <name type="scientific">Senna tora</name>
    <dbReference type="NCBI Taxonomy" id="362788"/>
    <lineage>
        <taxon>Eukaryota</taxon>
        <taxon>Viridiplantae</taxon>
        <taxon>Streptophyta</taxon>
        <taxon>Embryophyta</taxon>
        <taxon>Tracheophyta</taxon>
        <taxon>Spermatophyta</taxon>
        <taxon>Magnoliopsida</taxon>
        <taxon>eudicotyledons</taxon>
        <taxon>Gunneridae</taxon>
        <taxon>Pentapetalae</taxon>
        <taxon>rosids</taxon>
        <taxon>fabids</taxon>
        <taxon>Fabales</taxon>
        <taxon>Fabaceae</taxon>
        <taxon>Caesalpinioideae</taxon>
        <taxon>Cassia clade</taxon>
        <taxon>Senna</taxon>
    </lineage>
</organism>
<dbReference type="Proteomes" id="UP000634136">
    <property type="component" value="Unassembled WGS sequence"/>
</dbReference>
<keyword evidence="3" id="KW-1185">Reference proteome</keyword>
<gene>
    <name evidence="2" type="ORF">G2W53_023322</name>
</gene>
<accession>A0A834WCT8</accession>